<proteinExistence type="predicted"/>
<keyword evidence="3" id="KW-1185">Reference proteome</keyword>
<dbReference type="AlphaFoldDB" id="A0AAN6UHQ4"/>
<name>A0AAN6UHQ4_9PEZI</name>
<dbReference type="EMBL" id="MU853413">
    <property type="protein sequence ID" value="KAK4133232.1"/>
    <property type="molecule type" value="Genomic_DNA"/>
</dbReference>
<evidence type="ECO:0000313" key="3">
    <source>
        <dbReference type="Proteomes" id="UP001304895"/>
    </source>
</evidence>
<organism evidence="2 3">
    <name type="scientific">Trichocladium antarcticum</name>
    <dbReference type="NCBI Taxonomy" id="1450529"/>
    <lineage>
        <taxon>Eukaryota</taxon>
        <taxon>Fungi</taxon>
        <taxon>Dikarya</taxon>
        <taxon>Ascomycota</taxon>
        <taxon>Pezizomycotina</taxon>
        <taxon>Sordariomycetes</taxon>
        <taxon>Sordariomycetidae</taxon>
        <taxon>Sordariales</taxon>
        <taxon>Chaetomiaceae</taxon>
        <taxon>Trichocladium</taxon>
    </lineage>
</organism>
<sequence>MTTPQPPTTGTSPPPTPLPLPSPLLRAMHASDQAMYPAAPPYARLRTWVAACPALSVRFWDAAAGGGGGGADVGVIIVLPLRRACWEQLLCGAVKEGDVEVGGMFPSGAGRMGMEGGEGKGEEVGLHVYHVEKFAVVSGESGRRRGLGGGGKGFAEFALGEVMRRVEAGTGWRVVGLSALTATAAGKRTFERMGFKPTGYRELFVAKAAQGAHADASGTDNQQVEMVCLYPGGETGEGGSEKGADGVVVSASEMTVKYSV</sequence>
<comment type="caution">
    <text evidence="2">The sequence shown here is derived from an EMBL/GenBank/DDBJ whole genome shotgun (WGS) entry which is preliminary data.</text>
</comment>
<evidence type="ECO:0000256" key="1">
    <source>
        <dbReference type="SAM" id="MobiDB-lite"/>
    </source>
</evidence>
<reference evidence="2" key="2">
    <citation type="submission" date="2023-05" db="EMBL/GenBank/DDBJ databases">
        <authorList>
            <consortium name="Lawrence Berkeley National Laboratory"/>
            <person name="Steindorff A."/>
            <person name="Hensen N."/>
            <person name="Bonometti L."/>
            <person name="Westerberg I."/>
            <person name="Brannstrom I.O."/>
            <person name="Guillou S."/>
            <person name="Cros-Aarteil S."/>
            <person name="Calhoun S."/>
            <person name="Haridas S."/>
            <person name="Kuo A."/>
            <person name="Mondo S."/>
            <person name="Pangilinan J."/>
            <person name="Riley R."/>
            <person name="Labutti K."/>
            <person name="Andreopoulos B."/>
            <person name="Lipzen A."/>
            <person name="Chen C."/>
            <person name="Yanf M."/>
            <person name="Daum C."/>
            <person name="Ng V."/>
            <person name="Clum A."/>
            <person name="Ohm R."/>
            <person name="Martin F."/>
            <person name="Silar P."/>
            <person name="Natvig D."/>
            <person name="Lalanne C."/>
            <person name="Gautier V."/>
            <person name="Ament-Velasquez S.L."/>
            <person name="Kruys A."/>
            <person name="Hutchinson M.I."/>
            <person name="Powell A.J."/>
            <person name="Barry K."/>
            <person name="Miller A.N."/>
            <person name="Grigoriev I.V."/>
            <person name="Debuchy R."/>
            <person name="Gladieux P."/>
            <person name="Thoren M.H."/>
            <person name="Johannesson H."/>
        </authorList>
    </citation>
    <scope>NUCLEOTIDE SEQUENCE</scope>
    <source>
        <strain evidence="2">CBS 123565</strain>
    </source>
</reference>
<feature type="region of interest" description="Disordered" evidence="1">
    <location>
        <begin position="1"/>
        <end position="20"/>
    </location>
</feature>
<gene>
    <name evidence="2" type="ORF">BT67DRAFT_463174</name>
</gene>
<reference evidence="2" key="1">
    <citation type="journal article" date="2023" name="Mol. Phylogenet. Evol.">
        <title>Genome-scale phylogeny and comparative genomics of the fungal order Sordariales.</title>
        <authorList>
            <person name="Hensen N."/>
            <person name="Bonometti L."/>
            <person name="Westerberg I."/>
            <person name="Brannstrom I.O."/>
            <person name="Guillou S."/>
            <person name="Cros-Aarteil S."/>
            <person name="Calhoun S."/>
            <person name="Haridas S."/>
            <person name="Kuo A."/>
            <person name="Mondo S."/>
            <person name="Pangilinan J."/>
            <person name="Riley R."/>
            <person name="LaButti K."/>
            <person name="Andreopoulos B."/>
            <person name="Lipzen A."/>
            <person name="Chen C."/>
            <person name="Yan M."/>
            <person name="Daum C."/>
            <person name="Ng V."/>
            <person name="Clum A."/>
            <person name="Steindorff A."/>
            <person name="Ohm R.A."/>
            <person name="Martin F."/>
            <person name="Silar P."/>
            <person name="Natvig D.O."/>
            <person name="Lalanne C."/>
            <person name="Gautier V."/>
            <person name="Ament-Velasquez S.L."/>
            <person name="Kruys A."/>
            <person name="Hutchinson M.I."/>
            <person name="Powell A.J."/>
            <person name="Barry K."/>
            <person name="Miller A.N."/>
            <person name="Grigoriev I.V."/>
            <person name="Debuchy R."/>
            <person name="Gladieux P."/>
            <person name="Hiltunen Thoren M."/>
            <person name="Johannesson H."/>
        </authorList>
    </citation>
    <scope>NUCLEOTIDE SEQUENCE</scope>
    <source>
        <strain evidence="2">CBS 123565</strain>
    </source>
</reference>
<dbReference type="Proteomes" id="UP001304895">
    <property type="component" value="Unassembled WGS sequence"/>
</dbReference>
<accession>A0AAN6UHQ4</accession>
<evidence type="ECO:0000313" key="2">
    <source>
        <dbReference type="EMBL" id="KAK4133232.1"/>
    </source>
</evidence>
<protein>
    <submittedName>
        <fullName evidence="2">Uncharacterized protein</fullName>
    </submittedName>
</protein>